<keyword evidence="2" id="KW-1185">Reference proteome</keyword>
<feature type="non-terminal residue" evidence="1">
    <location>
        <position position="359"/>
    </location>
</feature>
<reference evidence="1 2" key="1">
    <citation type="submission" date="2024-02" db="EMBL/GenBank/DDBJ databases">
        <title>A draft genome for the cacao thread blight pathogen Marasmius crinis-equi.</title>
        <authorList>
            <person name="Cohen S.P."/>
            <person name="Baruah I.K."/>
            <person name="Amoako-Attah I."/>
            <person name="Bukari Y."/>
            <person name="Meinhardt L.W."/>
            <person name="Bailey B.A."/>
        </authorList>
    </citation>
    <scope>NUCLEOTIDE SEQUENCE [LARGE SCALE GENOMIC DNA]</scope>
    <source>
        <strain evidence="1 2">GH-76</strain>
    </source>
</reference>
<sequence>MSLSNPESLDGWPHHPIRGYQDGLQGELEALHVEFIQLVARHSHRLRSLTIGFGMNGERLNEHLAEDLPLLEQIRVFAGGIPRGLLNKAQALRKVHVTNSPLHFVFTSLSSVQLARLTHLRINKAATITVIREAAARCVSVVSLILDDGRIRHKGSYPDGFKHTPLTGPIEWRSLRNLTVTFDDFPPTVSIRYPPLYGSSDLNKGLDFKPTIAPIFESILTPELTLLEVNVPDSARADENGVYQLAARSTPFEGLLFESHCQVTRLKIDLPRTLSVEALLRSFLFLESLQSLTIGAKYSKGHSGDLYSSSARGWCSQLFCALTLPNGWEPGKLGALCPELTVVEVEGCFAEEGTTIIDF</sequence>
<dbReference type="Proteomes" id="UP001465976">
    <property type="component" value="Unassembled WGS sequence"/>
</dbReference>
<gene>
    <name evidence="1" type="ORF">V5O48_017431</name>
</gene>
<evidence type="ECO:0000313" key="1">
    <source>
        <dbReference type="EMBL" id="KAL0564609.1"/>
    </source>
</evidence>
<comment type="caution">
    <text evidence="1">The sequence shown here is derived from an EMBL/GenBank/DDBJ whole genome shotgun (WGS) entry which is preliminary data.</text>
</comment>
<protein>
    <submittedName>
        <fullName evidence="1">Uncharacterized protein</fullName>
    </submittedName>
</protein>
<name>A0ABR3EP06_9AGAR</name>
<evidence type="ECO:0000313" key="2">
    <source>
        <dbReference type="Proteomes" id="UP001465976"/>
    </source>
</evidence>
<organism evidence="1 2">
    <name type="scientific">Marasmius crinis-equi</name>
    <dbReference type="NCBI Taxonomy" id="585013"/>
    <lineage>
        <taxon>Eukaryota</taxon>
        <taxon>Fungi</taxon>
        <taxon>Dikarya</taxon>
        <taxon>Basidiomycota</taxon>
        <taxon>Agaricomycotina</taxon>
        <taxon>Agaricomycetes</taxon>
        <taxon>Agaricomycetidae</taxon>
        <taxon>Agaricales</taxon>
        <taxon>Marasmiineae</taxon>
        <taxon>Marasmiaceae</taxon>
        <taxon>Marasmius</taxon>
    </lineage>
</organism>
<accession>A0ABR3EP06</accession>
<dbReference type="EMBL" id="JBAHYK010002670">
    <property type="protein sequence ID" value="KAL0564609.1"/>
    <property type="molecule type" value="Genomic_DNA"/>
</dbReference>
<proteinExistence type="predicted"/>